<evidence type="ECO:0000259" key="3">
    <source>
        <dbReference type="Pfam" id="PF02525"/>
    </source>
</evidence>
<feature type="domain" description="Flavodoxin-like fold" evidence="3">
    <location>
        <begin position="2"/>
        <end position="120"/>
    </location>
</feature>
<protein>
    <submittedName>
        <fullName evidence="4">Glutathione-regulated potassium-efflux system ancillary protein KefF</fullName>
        <ecNumber evidence="4">1.6.5.2</ecNumber>
    </submittedName>
</protein>
<dbReference type="EMBL" id="CAJZAI010000011">
    <property type="protein sequence ID" value="CAG9179594.1"/>
    <property type="molecule type" value="Genomic_DNA"/>
</dbReference>
<accession>A0ABM8XHJ5</accession>
<name>A0ABM8XHJ5_9BURK</name>
<evidence type="ECO:0000313" key="4">
    <source>
        <dbReference type="EMBL" id="CAG9179594.1"/>
    </source>
</evidence>
<dbReference type="InterPro" id="IPR051545">
    <property type="entry name" value="NAD(P)H_dehydrogenase_qn"/>
</dbReference>
<keyword evidence="5" id="KW-1185">Reference proteome</keyword>
<dbReference type="RefSeq" id="WP_253074134.1">
    <property type="nucleotide sequence ID" value="NZ_CAJZAI010000011.1"/>
</dbReference>
<dbReference type="InterPro" id="IPR003680">
    <property type="entry name" value="Flavodoxin_fold"/>
</dbReference>
<dbReference type="Gene3D" id="3.40.50.360">
    <property type="match status" value="1"/>
</dbReference>
<dbReference type="GO" id="GO:0003955">
    <property type="term" value="F:NAD(P)H dehydrogenase (quinone) activity"/>
    <property type="evidence" value="ECO:0007669"/>
    <property type="project" value="UniProtKB-EC"/>
</dbReference>
<dbReference type="SUPFAM" id="SSF52218">
    <property type="entry name" value="Flavoproteins"/>
    <property type="match status" value="1"/>
</dbReference>
<reference evidence="4 5" key="1">
    <citation type="submission" date="2021-08" db="EMBL/GenBank/DDBJ databases">
        <authorList>
            <person name="Peeters C."/>
        </authorList>
    </citation>
    <scope>NUCLEOTIDE SEQUENCE [LARGE SCALE GENOMIC DNA]</scope>
    <source>
        <strain evidence="4 5">LMG 23992</strain>
    </source>
</reference>
<dbReference type="PANTHER" id="PTHR10204">
    <property type="entry name" value="NAD P H OXIDOREDUCTASE-RELATED"/>
    <property type="match status" value="1"/>
</dbReference>
<proteinExistence type="inferred from homology"/>
<dbReference type="EC" id="1.6.5.2" evidence="4"/>
<sequence>MQWADLVIFHFPIYWFSMPAIMKGWIDRVLISGLCYGGMRFYDRGGLAGKKAMLAVTIGGQPHMLEDGGIHGALEDMLRPILRGTLAYTGMAVLPPFVAHHVPYISQEQRVALLEQYRQTLQRHAELVHLRFPSMDDFDNQLCPKQL</sequence>
<dbReference type="PANTHER" id="PTHR10204:SF34">
    <property type="entry name" value="NAD(P)H DEHYDROGENASE [QUINONE] 1 ISOFORM 1"/>
    <property type="match status" value="1"/>
</dbReference>
<gene>
    <name evidence="4" type="primary">kefF_2</name>
    <name evidence="4" type="ORF">LMG23992_04010</name>
</gene>
<comment type="similarity">
    <text evidence="1">Belongs to the NAD(P)H dehydrogenase (quinone) family.</text>
</comment>
<evidence type="ECO:0000256" key="1">
    <source>
        <dbReference type="ARBA" id="ARBA00006252"/>
    </source>
</evidence>
<organism evidence="4 5">
    <name type="scientific">Cupriavidus laharis</name>
    <dbReference type="NCBI Taxonomy" id="151654"/>
    <lineage>
        <taxon>Bacteria</taxon>
        <taxon>Pseudomonadati</taxon>
        <taxon>Pseudomonadota</taxon>
        <taxon>Betaproteobacteria</taxon>
        <taxon>Burkholderiales</taxon>
        <taxon>Burkholderiaceae</taxon>
        <taxon>Cupriavidus</taxon>
    </lineage>
</organism>
<dbReference type="Proteomes" id="UP000727654">
    <property type="component" value="Unassembled WGS sequence"/>
</dbReference>
<keyword evidence="2 4" id="KW-0560">Oxidoreductase</keyword>
<dbReference type="Pfam" id="PF02525">
    <property type="entry name" value="Flavodoxin_2"/>
    <property type="match status" value="1"/>
</dbReference>
<evidence type="ECO:0000256" key="2">
    <source>
        <dbReference type="ARBA" id="ARBA00023002"/>
    </source>
</evidence>
<evidence type="ECO:0000313" key="5">
    <source>
        <dbReference type="Proteomes" id="UP000727654"/>
    </source>
</evidence>
<dbReference type="InterPro" id="IPR029039">
    <property type="entry name" value="Flavoprotein-like_sf"/>
</dbReference>
<comment type="caution">
    <text evidence="4">The sequence shown here is derived from an EMBL/GenBank/DDBJ whole genome shotgun (WGS) entry which is preliminary data.</text>
</comment>